<name>A0A0B7NRL3_9FUNG</name>
<gene>
    <name evidence="2" type="primary">PARPA_14413.1 scaffold 50209</name>
</gene>
<proteinExistence type="predicted"/>
<dbReference type="AlphaFoldDB" id="A0A0B7NRL3"/>
<dbReference type="EMBL" id="LN734207">
    <property type="protein sequence ID" value="CEP20092.1"/>
    <property type="molecule type" value="Genomic_DNA"/>
</dbReference>
<evidence type="ECO:0000256" key="1">
    <source>
        <dbReference type="SAM" id="MobiDB-lite"/>
    </source>
</evidence>
<accession>A0A0B7NRL3</accession>
<organism evidence="2 3">
    <name type="scientific">Parasitella parasitica</name>
    <dbReference type="NCBI Taxonomy" id="35722"/>
    <lineage>
        <taxon>Eukaryota</taxon>
        <taxon>Fungi</taxon>
        <taxon>Fungi incertae sedis</taxon>
        <taxon>Mucoromycota</taxon>
        <taxon>Mucoromycotina</taxon>
        <taxon>Mucoromycetes</taxon>
        <taxon>Mucorales</taxon>
        <taxon>Mucorineae</taxon>
        <taxon>Mucoraceae</taxon>
        <taxon>Parasitella</taxon>
    </lineage>
</organism>
<feature type="region of interest" description="Disordered" evidence="1">
    <location>
        <begin position="61"/>
        <end position="89"/>
    </location>
</feature>
<reference evidence="2 3" key="1">
    <citation type="submission" date="2014-09" db="EMBL/GenBank/DDBJ databases">
        <authorList>
            <person name="Ellenberger Sabrina"/>
        </authorList>
    </citation>
    <scope>NUCLEOTIDE SEQUENCE [LARGE SCALE GENOMIC DNA]</scope>
    <source>
        <strain evidence="2 3">CBS 412.66</strain>
    </source>
</reference>
<feature type="compositionally biased region" description="Basic residues" evidence="1">
    <location>
        <begin position="65"/>
        <end position="77"/>
    </location>
</feature>
<sequence>MQVFAGSISNSSNSNGTRSNAAIAAAIFTPPTPDPGARHLSCSSCLGAYRTPAHCFLQSVQSPKQKVKRKPNPKKVGYHTLPETKNQLL</sequence>
<protein>
    <submittedName>
        <fullName evidence="2">Uncharacterized protein</fullName>
    </submittedName>
</protein>
<keyword evidence="3" id="KW-1185">Reference proteome</keyword>
<evidence type="ECO:0000313" key="3">
    <source>
        <dbReference type="Proteomes" id="UP000054107"/>
    </source>
</evidence>
<evidence type="ECO:0000313" key="2">
    <source>
        <dbReference type="EMBL" id="CEP20092.1"/>
    </source>
</evidence>
<dbReference type="Proteomes" id="UP000054107">
    <property type="component" value="Unassembled WGS sequence"/>
</dbReference>